<keyword evidence="2" id="KW-1185">Reference proteome</keyword>
<gene>
    <name evidence="1" type="ORF">C7M84_004740</name>
</gene>
<accession>A0A3R7MAM7</accession>
<comment type="caution">
    <text evidence="1">The sequence shown here is derived from an EMBL/GenBank/DDBJ whole genome shotgun (WGS) entry which is preliminary data.</text>
</comment>
<evidence type="ECO:0000313" key="2">
    <source>
        <dbReference type="Proteomes" id="UP000283509"/>
    </source>
</evidence>
<name>A0A3R7MAM7_PENVA</name>
<dbReference type="STRING" id="6689.A0A3R7MAM7"/>
<organism evidence="1 2">
    <name type="scientific">Penaeus vannamei</name>
    <name type="common">Whiteleg shrimp</name>
    <name type="synonym">Litopenaeus vannamei</name>
    <dbReference type="NCBI Taxonomy" id="6689"/>
    <lineage>
        <taxon>Eukaryota</taxon>
        <taxon>Metazoa</taxon>
        <taxon>Ecdysozoa</taxon>
        <taxon>Arthropoda</taxon>
        <taxon>Crustacea</taxon>
        <taxon>Multicrustacea</taxon>
        <taxon>Malacostraca</taxon>
        <taxon>Eumalacostraca</taxon>
        <taxon>Eucarida</taxon>
        <taxon>Decapoda</taxon>
        <taxon>Dendrobranchiata</taxon>
        <taxon>Penaeoidea</taxon>
        <taxon>Penaeidae</taxon>
        <taxon>Penaeus</taxon>
    </lineage>
</organism>
<protein>
    <submittedName>
        <fullName evidence="1">Uncharacterized protein</fullName>
    </submittedName>
</protein>
<dbReference type="EMBL" id="QCYY01001623">
    <property type="protein sequence ID" value="ROT76676.1"/>
    <property type="molecule type" value="Genomic_DNA"/>
</dbReference>
<reference evidence="1 2" key="1">
    <citation type="submission" date="2018-04" db="EMBL/GenBank/DDBJ databases">
        <authorList>
            <person name="Zhang X."/>
            <person name="Yuan J."/>
            <person name="Li F."/>
            <person name="Xiang J."/>
        </authorList>
    </citation>
    <scope>NUCLEOTIDE SEQUENCE [LARGE SCALE GENOMIC DNA]</scope>
    <source>
        <tissue evidence="1">Muscle</tissue>
    </source>
</reference>
<sequence length="518" mass="55699">MDQGVQENEELQKEKLYIENEYTRQTSVMSLMQNRVDNAIDVHTTTKLSGDYIIDSVIVDGTLKTNVFDAVDMTFPNTDFASGVSYSDYKSHTANISDSFTWLNNLDKTLNQYSSRLQDAVKIAGGNQKITGMKTVVDGLTVSNLATTEVSVQEVMDKNDQSFPLTDYLEGLISFSDARKITGKKTYVKGLDVASLNTPSLDDIPVSDIATTTGKYSLVGTTTFPTMNAENVNLPTGGVVGGIDLSNAVLLSGPAKLGYLAFDKNVTVTQDLNIGNNEVDGVVINLYRNALTKAGGEVKGPLTFTNDVVAKSLSASLLSGVRSTDFLTYTVFKDKDTQLTGRIKMPTLTAQGLQVKGKVNGRVFPTDLPLKTDTTLNLVNDAKTIAGVKTFKKPVTFSSTVDVTGLVDGVDLKQLFDSALYLDKAGQVVTGRKTFTGTVSAGELDVQGRVSGVDFNTILAKSGDQVFTVPQKLAAASFGALDANQIDMSDGFTMNGIDISVLDSIRMSRKNPTPTRVF</sequence>
<evidence type="ECO:0000313" key="1">
    <source>
        <dbReference type="EMBL" id="ROT76676.1"/>
    </source>
</evidence>
<dbReference type="AlphaFoldDB" id="A0A3R7MAM7"/>
<reference evidence="1 2" key="2">
    <citation type="submission" date="2019-01" db="EMBL/GenBank/DDBJ databases">
        <title>The decoding of complex shrimp genome reveals the adaptation for benthos swimmer, frequently molting mechanism and breeding impact on genome.</title>
        <authorList>
            <person name="Sun Y."/>
            <person name="Gao Y."/>
            <person name="Yu Y."/>
        </authorList>
    </citation>
    <scope>NUCLEOTIDE SEQUENCE [LARGE SCALE GENOMIC DNA]</scope>
    <source>
        <tissue evidence="1">Muscle</tissue>
    </source>
</reference>
<dbReference type="OrthoDB" id="6022258at2759"/>
<proteinExistence type="predicted"/>
<dbReference type="Proteomes" id="UP000283509">
    <property type="component" value="Unassembled WGS sequence"/>
</dbReference>